<evidence type="ECO:0000259" key="6">
    <source>
        <dbReference type="Pfam" id="PF04357"/>
    </source>
</evidence>
<evidence type="ECO:0000256" key="3">
    <source>
        <dbReference type="ARBA" id="ARBA00022989"/>
    </source>
</evidence>
<dbReference type="Pfam" id="PF04357">
    <property type="entry name" value="TamB"/>
    <property type="match status" value="1"/>
</dbReference>
<name>A0A5B9FTV8_9FLAO</name>
<dbReference type="Proteomes" id="UP000321222">
    <property type="component" value="Chromosome"/>
</dbReference>
<protein>
    <recommendedName>
        <fullName evidence="6">Translocation and assembly module TamB C-terminal domain-containing protein</fullName>
    </recommendedName>
</protein>
<dbReference type="RefSeq" id="WP_147583865.1">
    <property type="nucleotide sequence ID" value="NZ_CP042831.1"/>
</dbReference>
<comment type="subcellular location">
    <subcellularLocation>
        <location evidence="1">Membrane</location>
        <topology evidence="1">Single-pass membrane protein</topology>
    </subcellularLocation>
</comment>
<keyword evidence="4" id="KW-0472">Membrane</keyword>
<evidence type="ECO:0000313" key="7">
    <source>
        <dbReference type="EMBL" id="QEE50395.1"/>
    </source>
</evidence>
<feature type="compositionally biased region" description="Basic and acidic residues" evidence="5">
    <location>
        <begin position="199"/>
        <end position="218"/>
    </location>
</feature>
<dbReference type="InterPro" id="IPR007452">
    <property type="entry name" value="TamB_C"/>
</dbReference>
<reference evidence="7 8" key="1">
    <citation type="submission" date="2019-08" db="EMBL/GenBank/DDBJ databases">
        <title>Flavobacterium alkalisoli sp. nov., isolated from rhizosphere soil of Suaeda salsa.</title>
        <authorList>
            <person name="Sun J.-Q."/>
            <person name="Xu L."/>
        </authorList>
    </citation>
    <scope>NUCLEOTIDE SEQUENCE [LARGE SCALE GENOMIC DNA]</scope>
    <source>
        <strain evidence="7 8">XS-5</strain>
    </source>
</reference>
<feature type="region of interest" description="Disordered" evidence="5">
    <location>
        <begin position="199"/>
        <end position="227"/>
    </location>
</feature>
<dbReference type="EMBL" id="CP042831">
    <property type="protein sequence ID" value="QEE50395.1"/>
    <property type="molecule type" value="Genomic_DNA"/>
</dbReference>
<evidence type="ECO:0000256" key="1">
    <source>
        <dbReference type="ARBA" id="ARBA00004167"/>
    </source>
</evidence>
<keyword evidence="2" id="KW-0812">Transmembrane</keyword>
<feature type="region of interest" description="Disordered" evidence="5">
    <location>
        <begin position="173"/>
        <end position="192"/>
    </location>
</feature>
<evidence type="ECO:0000256" key="2">
    <source>
        <dbReference type="ARBA" id="ARBA00022692"/>
    </source>
</evidence>
<dbReference type="KEGG" id="fak:FUA48_12660"/>
<keyword evidence="3" id="KW-1133">Transmembrane helix</keyword>
<accession>A0A5B9FTV8</accession>
<dbReference type="GO" id="GO:0009306">
    <property type="term" value="P:protein secretion"/>
    <property type="evidence" value="ECO:0007669"/>
    <property type="project" value="InterPro"/>
</dbReference>
<sequence>MKADLDYRLSDPNNRKNQALGLLATGSFISPTSVNTYGAFFERASSVVNSWLSDDDGKLNIGLNYVNGVRDPYAETNSSIGLTLNTQINDRITVNGQLGVPVGGVNESVIAGNVEMQLRLNDDGSLKARVFNRENDINFLGEGIGYTQGVGLTYSVGFNTLRELYTKVFSAKAEKDKNKNSTNDIPDSDFSEEYIKFMEDKNKKKTNNEDEEPDKVPDPYDMQDSTP</sequence>
<evidence type="ECO:0000313" key="8">
    <source>
        <dbReference type="Proteomes" id="UP000321222"/>
    </source>
</evidence>
<dbReference type="AlphaFoldDB" id="A0A5B9FTV8"/>
<evidence type="ECO:0000256" key="5">
    <source>
        <dbReference type="SAM" id="MobiDB-lite"/>
    </source>
</evidence>
<keyword evidence="8" id="KW-1185">Reference proteome</keyword>
<organism evidence="7 8">
    <name type="scientific">Flavobacterium alkalisoli</name>
    <dbReference type="NCBI Taxonomy" id="2602769"/>
    <lineage>
        <taxon>Bacteria</taxon>
        <taxon>Pseudomonadati</taxon>
        <taxon>Bacteroidota</taxon>
        <taxon>Flavobacteriia</taxon>
        <taxon>Flavobacteriales</taxon>
        <taxon>Flavobacteriaceae</taxon>
        <taxon>Flavobacterium</taxon>
    </lineage>
</organism>
<gene>
    <name evidence="7" type="ORF">FUA48_12660</name>
</gene>
<dbReference type="OrthoDB" id="680700at2"/>
<evidence type="ECO:0000256" key="4">
    <source>
        <dbReference type="ARBA" id="ARBA00023136"/>
    </source>
</evidence>
<feature type="domain" description="Translocation and assembly module TamB C-terminal" evidence="6">
    <location>
        <begin position="10"/>
        <end position="158"/>
    </location>
</feature>
<proteinExistence type="predicted"/>
<dbReference type="GO" id="GO:0005886">
    <property type="term" value="C:plasma membrane"/>
    <property type="evidence" value="ECO:0007669"/>
    <property type="project" value="InterPro"/>
</dbReference>